<comment type="caution">
    <text evidence="2">The sequence shown here is derived from an EMBL/GenBank/DDBJ whole genome shotgun (WGS) entry which is preliminary data.</text>
</comment>
<organism evidence="2 3">
    <name type="scientific">Aspergillus novofumigatus (strain IBT 16806)</name>
    <dbReference type="NCBI Taxonomy" id="1392255"/>
    <lineage>
        <taxon>Eukaryota</taxon>
        <taxon>Fungi</taxon>
        <taxon>Dikarya</taxon>
        <taxon>Ascomycota</taxon>
        <taxon>Pezizomycotina</taxon>
        <taxon>Eurotiomycetes</taxon>
        <taxon>Eurotiomycetidae</taxon>
        <taxon>Eurotiales</taxon>
        <taxon>Aspergillaceae</taxon>
        <taxon>Aspergillus</taxon>
        <taxon>Aspergillus subgen. Fumigati</taxon>
    </lineage>
</organism>
<dbReference type="EMBL" id="MSZS01000004">
    <property type="protein sequence ID" value="PKX93533.1"/>
    <property type="molecule type" value="Genomic_DNA"/>
</dbReference>
<protein>
    <submittedName>
        <fullName evidence="2">Uncharacterized protein</fullName>
    </submittedName>
</protein>
<dbReference type="GeneID" id="36532961"/>
<evidence type="ECO:0000256" key="1">
    <source>
        <dbReference type="SAM" id="MobiDB-lite"/>
    </source>
</evidence>
<dbReference type="Proteomes" id="UP000234474">
    <property type="component" value="Unassembled WGS sequence"/>
</dbReference>
<keyword evidence="3" id="KW-1185">Reference proteome</keyword>
<dbReference type="STRING" id="1392255.A0A2I1C7E1"/>
<dbReference type="OrthoDB" id="4525213at2759"/>
<evidence type="ECO:0000313" key="2">
    <source>
        <dbReference type="EMBL" id="PKX93533.1"/>
    </source>
</evidence>
<dbReference type="AlphaFoldDB" id="A0A2I1C7E1"/>
<accession>A0A2I1C7E1</accession>
<gene>
    <name evidence="2" type="ORF">P174DRAFT_430536</name>
</gene>
<dbReference type="RefSeq" id="XP_024682128.1">
    <property type="nucleotide sequence ID" value="XM_024825636.1"/>
</dbReference>
<name>A0A2I1C7E1_ASPN1</name>
<proteinExistence type="predicted"/>
<reference evidence="3" key="1">
    <citation type="journal article" date="2018" name="Proc. Natl. Acad. Sci. U.S.A.">
        <title>Linking secondary metabolites to gene clusters through genome sequencing of six diverse Aspergillus species.</title>
        <authorList>
            <person name="Kaerboelling I."/>
            <person name="Vesth T.C."/>
            <person name="Frisvad J.C."/>
            <person name="Nybo J.L."/>
            <person name="Theobald S."/>
            <person name="Kuo A."/>
            <person name="Bowyer P."/>
            <person name="Matsuda Y."/>
            <person name="Mondo S."/>
            <person name="Lyhne E.K."/>
            <person name="Kogle M.E."/>
            <person name="Clum A."/>
            <person name="Lipzen A."/>
            <person name="Salamov A."/>
            <person name="Ngan C.Y."/>
            <person name="Daum C."/>
            <person name="Chiniquy J."/>
            <person name="Barry K."/>
            <person name="LaButti K."/>
            <person name="Haridas S."/>
            <person name="Simmons B.A."/>
            <person name="Magnuson J.K."/>
            <person name="Mortensen U.H."/>
            <person name="Larsen T.O."/>
            <person name="Grigoriev I.V."/>
            <person name="Baker S.E."/>
            <person name="Andersen M.R."/>
        </authorList>
    </citation>
    <scope>NUCLEOTIDE SEQUENCE [LARGE SCALE GENOMIC DNA]</scope>
    <source>
        <strain evidence="3">IBT 16806</strain>
    </source>
</reference>
<sequence length="171" mass="18535">MAPRWPKVNDSPEHIDEHATYLREACNQLQAPYLASTLALIGRVLRQPVMDEILQHVQDAAKCTQNIQNDITVTKNSVGLSTTPINPANFSGGRRNAAATWAQVAAPAKGAPAFPRLHHKECTPPRPKPQLQHTRTVFLHSPQGSGQAIPAPVRPFKSLDPSDLIAPPPGS</sequence>
<feature type="region of interest" description="Disordered" evidence="1">
    <location>
        <begin position="140"/>
        <end position="171"/>
    </location>
</feature>
<evidence type="ECO:0000313" key="3">
    <source>
        <dbReference type="Proteomes" id="UP000234474"/>
    </source>
</evidence>
<dbReference type="VEuPathDB" id="FungiDB:P174DRAFT_430536"/>